<reference evidence="1" key="1">
    <citation type="submission" date="2020-05" db="EMBL/GenBank/DDBJ databases">
        <authorList>
            <person name="Chiriac C."/>
            <person name="Salcher M."/>
            <person name="Ghai R."/>
            <person name="Kavagutti S V."/>
        </authorList>
    </citation>
    <scope>NUCLEOTIDE SEQUENCE</scope>
</reference>
<evidence type="ECO:0000313" key="1">
    <source>
        <dbReference type="EMBL" id="CAB4734310.1"/>
    </source>
</evidence>
<protein>
    <submittedName>
        <fullName evidence="1">Unannotated protein</fullName>
    </submittedName>
</protein>
<dbReference type="AlphaFoldDB" id="A0A6J6SHK1"/>
<accession>A0A6J6SHK1</accession>
<proteinExistence type="predicted"/>
<gene>
    <name evidence="1" type="ORF">UFOPK2786_00389</name>
</gene>
<name>A0A6J6SHK1_9ZZZZ</name>
<sequence length="169" mass="17852">MFGRLGAPKGLRSRLDVLPGEKLVAWGSGLPASGTDVTYVAATNRAIYLESLGERIPWDFVSKAQWDEPMLAVVALDDAGQPSRLVSVRLDQANGVPAAVHAQVVQSVIASERLDLGDGAGAVAVARRSMDSDSIWWSVVFDSGLDPADPALRMRADAALGALRDSRGV</sequence>
<organism evidence="1">
    <name type="scientific">freshwater metagenome</name>
    <dbReference type="NCBI Taxonomy" id="449393"/>
    <lineage>
        <taxon>unclassified sequences</taxon>
        <taxon>metagenomes</taxon>
        <taxon>ecological metagenomes</taxon>
    </lineage>
</organism>
<dbReference type="EMBL" id="CAEZYW010000039">
    <property type="protein sequence ID" value="CAB4734310.1"/>
    <property type="molecule type" value="Genomic_DNA"/>
</dbReference>